<evidence type="ECO:0000256" key="7">
    <source>
        <dbReference type="RuleBase" id="RU362063"/>
    </source>
</evidence>
<organism evidence="9 10">
    <name type="scientific">Alteromonas macleodii</name>
    <name type="common">Pseudoalteromonas macleodii</name>
    <dbReference type="NCBI Taxonomy" id="28108"/>
    <lineage>
        <taxon>Bacteria</taxon>
        <taxon>Pseudomonadati</taxon>
        <taxon>Pseudomonadota</taxon>
        <taxon>Gammaproteobacteria</taxon>
        <taxon>Alteromonadales</taxon>
        <taxon>Alteromonadaceae</taxon>
        <taxon>Alteromonas/Salinimonas group</taxon>
        <taxon>Alteromonas</taxon>
    </lineage>
</organism>
<dbReference type="PANTHER" id="PTHR36307:SF1">
    <property type="entry name" value="FLAGELLA BASAL BODY P-RING FORMATION PROTEIN FLGA"/>
    <property type="match status" value="1"/>
</dbReference>
<dbReference type="EMBL" id="LR812090">
    <property type="protein sequence ID" value="CAB9493011.1"/>
    <property type="molecule type" value="Genomic_DNA"/>
</dbReference>
<name>A0A6T9XYP0_ALTMA</name>
<evidence type="ECO:0000256" key="2">
    <source>
        <dbReference type="ARBA" id="ARBA00010474"/>
    </source>
</evidence>
<keyword evidence="5 7" id="KW-0574">Periplasm</keyword>
<sequence length="243" mass="26860">MMKKINEKMRTEFTRSFTRLVVGLLISLLSKHCYAAASNHEQVEEGAKQYLINQLNDNAQDTNIDVNIVKIDDRINIPDCPTGFQYNASQEALNQSYISVRVSCKNNEWYLFTSGQVTRTKEIVVTQGAISPGTVLTSSNLTKAKVDVRRLRYTAFTDLESLIGARMKRRVTDGQAIQSNMLCFVCKGDRITITAEVAGMEVKTAGIAQQDGVVGDNIKVLNASSQKAIIAKVASPEEVVIHL</sequence>
<keyword evidence="9" id="KW-0282">Flagellum</keyword>
<feature type="chain" id="PRO_5029930301" description="Flagella basal body P-ring formation protein FlgA" evidence="7">
    <location>
        <begin position="36"/>
        <end position="243"/>
    </location>
</feature>
<dbReference type="Pfam" id="PF13144">
    <property type="entry name" value="ChapFlgA"/>
    <property type="match status" value="1"/>
</dbReference>
<feature type="signal peptide" evidence="7">
    <location>
        <begin position="1"/>
        <end position="35"/>
    </location>
</feature>
<dbReference type="Pfam" id="PF17656">
    <property type="entry name" value="ChapFlgA_N"/>
    <property type="match status" value="1"/>
</dbReference>
<keyword evidence="4 7" id="KW-0732">Signal</keyword>
<gene>
    <name evidence="9" type="ORF">ALFOR1_20480</name>
</gene>
<dbReference type="PANTHER" id="PTHR36307">
    <property type="entry name" value="FLAGELLA BASAL BODY P-RING FORMATION PROTEIN FLGA"/>
    <property type="match status" value="1"/>
</dbReference>
<dbReference type="InterPro" id="IPR039246">
    <property type="entry name" value="Flagellar_FlgA"/>
</dbReference>
<evidence type="ECO:0000256" key="6">
    <source>
        <dbReference type="ARBA" id="ARBA00025643"/>
    </source>
</evidence>
<dbReference type="RefSeq" id="WP_232091119.1">
    <property type="nucleotide sequence ID" value="NZ_LR812090.1"/>
</dbReference>
<feature type="domain" description="SAF" evidence="8">
    <location>
        <begin position="121"/>
        <end position="183"/>
    </location>
</feature>
<accession>A0A6T9XYP0</accession>
<dbReference type="NCBIfam" id="TIGR03170">
    <property type="entry name" value="flgA_cterm"/>
    <property type="match status" value="1"/>
</dbReference>
<dbReference type="GO" id="GO:0044780">
    <property type="term" value="P:bacterial-type flagellum assembly"/>
    <property type="evidence" value="ECO:0007669"/>
    <property type="project" value="InterPro"/>
</dbReference>
<dbReference type="Proteomes" id="UP000509458">
    <property type="component" value="Chromosome"/>
</dbReference>
<dbReference type="Gene3D" id="3.90.1210.10">
    <property type="entry name" value="Antifreeze-like/N-acetylneuraminic acid synthase C-terminal domain"/>
    <property type="match status" value="1"/>
</dbReference>
<comment type="similarity">
    <text evidence="2 7">Belongs to the FlgA family.</text>
</comment>
<evidence type="ECO:0000313" key="10">
    <source>
        <dbReference type="Proteomes" id="UP000509458"/>
    </source>
</evidence>
<comment type="function">
    <text evidence="6 7">Involved in the assembly process of the P-ring formation. It may associate with FlgF on the rod constituting a structure essential for the P-ring assembly or may act as a modulator protein for the P-ring assembly.</text>
</comment>
<evidence type="ECO:0000259" key="8">
    <source>
        <dbReference type="SMART" id="SM00858"/>
    </source>
</evidence>
<reference evidence="9 10" key="1">
    <citation type="submission" date="2020-06" db="EMBL/GenBank/DDBJ databases">
        <authorList>
            <person name="Duchaud E."/>
        </authorList>
    </citation>
    <scope>NUCLEOTIDE SEQUENCE [LARGE SCALE GENOMIC DNA]</scope>
    <source>
        <strain evidence="9">Alteromonas fortis</strain>
    </source>
</reference>
<dbReference type="Gene3D" id="2.30.30.760">
    <property type="match status" value="1"/>
</dbReference>
<evidence type="ECO:0000256" key="3">
    <source>
        <dbReference type="ARBA" id="ARBA00014754"/>
    </source>
</evidence>
<evidence type="ECO:0000256" key="1">
    <source>
        <dbReference type="ARBA" id="ARBA00004418"/>
    </source>
</evidence>
<evidence type="ECO:0000256" key="4">
    <source>
        <dbReference type="ARBA" id="ARBA00022729"/>
    </source>
</evidence>
<keyword evidence="9" id="KW-0969">Cilium</keyword>
<dbReference type="CDD" id="cd11614">
    <property type="entry name" value="SAF_CpaB_FlgA_like"/>
    <property type="match status" value="1"/>
</dbReference>
<proteinExistence type="inferred from homology"/>
<keyword evidence="7" id="KW-1005">Bacterial flagellum biogenesis</keyword>
<dbReference type="AlphaFoldDB" id="A0A6T9XYP0"/>
<dbReference type="InterPro" id="IPR017585">
    <property type="entry name" value="SAF_FlgA"/>
</dbReference>
<keyword evidence="9" id="KW-0966">Cell projection</keyword>
<protein>
    <recommendedName>
        <fullName evidence="3 7">Flagella basal body P-ring formation protein FlgA</fullName>
    </recommendedName>
</protein>
<dbReference type="GO" id="GO:0042597">
    <property type="term" value="C:periplasmic space"/>
    <property type="evidence" value="ECO:0007669"/>
    <property type="project" value="UniProtKB-SubCell"/>
</dbReference>
<dbReference type="InterPro" id="IPR041231">
    <property type="entry name" value="FlgA_N"/>
</dbReference>
<dbReference type="SMART" id="SM00858">
    <property type="entry name" value="SAF"/>
    <property type="match status" value="1"/>
</dbReference>
<comment type="subcellular location">
    <subcellularLocation>
        <location evidence="1 7">Periplasm</location>
    </subcellularLocation>
</comment>
<evidence type="ECO:0000256" key="5">
    <source>
        <dbReference type="ARBA" id="ARBA00022764"/>
    </source>
</evidence>
<evidence type="ECO:0000313" key="9">
    <source>
        <dbReference type="EMBL" id="CAB9493011.1"/>
    </source>
</evidence>
<dbReference type="InterPro" id="IPR013974">
    <property type="entry name" value="SAF"/>
</dbReference>